<feature type="transmembrane region" description="Helical" evidence="6">
    <location>
        <begin position="84"/>
        <end position="108"/>
    </location>
</feature>
<dbReference type="EMBL" id="UYYF01001859">
    <property type="protein sequence ID" value="VDN00164.1"/>
    <property type="molecule type" value="Genomic_DNA"/>
</dbReference>
<evidence type="ECO:0000256" key="5">
    <source>
        <dbReference type="ARBA" id="ARBA00023136"/>
    </source>
</evidence>
<organism evidence="10">
    <name type="scientific">Thelazia callipaeda</name>
    <name type="common">Oriental eyeworm</name>
    <name type="synonym">Parasitic nematode</name>
    <dbReference type="NCBI Taxonomy" id="103827"/>
    <lineage>
        <taxon>Eukaryota</taxon>
        <taxon>Metazoa</taxon>
        <taxon>Ecdysozoa</taxon>
        <taxon>Nematoda</taxon>
        <taxon>Chromadorea</taxon>
        <taxon>Rhabditida</taxon>
        <taxon>Spirurina</taxon>
        <taxon>Spiruromorpha</taxon>
        <taxon>Thelazioidea</taxon>
        <taxon>Thelaziidae</taxon>
        <taxon>Thelazia</taxon>
    </lineage>
</organism>
<proteinExistence type="predicted"/>
<dbReference type="InterPro" id="IPR004837">
    <property type="entry name" value="NaCa_Exmemb"/>
</dbReference>
<dbReference type="OrthoDB" id="418484at2759"/>
<dbReference type="GO" id="GO:0098703">
    <property type="term" value="P:calcium ion import across plasma membrane"/>
    <property type="evidence" value="ECO:0007669"/>
    <property type="project" value="TreeGrafter"/>
</dbReference>
<dbReference type="InterPro" id="IPR004836">
    <property type="entry name" value="Na_Ca_Ex"/>
</dbReference>
<protein>
    <submittedName>
        <fullName evidence="10">Na_Ca_ex domain-containing protein</fullName>
    </submittedName>
</protein>
<dbReference type="PRINTS" id="PR01259">
    <property type="entry name" value="NACAEXCHNGR"/>
</dbReference>
<dbReference type="STRING" id="103827.A0A0N5CTN2"/>
<evidence type="ECO:0000313" key="10">
    <source>
        <dbReference type="WBParaSite" id="TCLT_0000359301-mRNA-1"/>
    </source>
</evidence>
<keyword evidence="4" id="KW-0406">Ion transport</keyword>
<keyword evidence="4" id="KW-0813">Transport</keyword>
<feature type="domain" description="Sodium/calcium exchanger membrane region" evidence="7">
    <location>
        <begin position="86"/>
        <end position="137"/>
    </location>
</feature>
<comment type="subcellular location">
    <subcellularLocation>
        <location evidence="1">Membrane</location>
        <topology evidence="1">Multi-pass membrane protein</topology>
    </subcellularLocation>
</comment>
<dbReference type="Proteomes" id="UP000276776">
    <property type="component" value="Unassembled WGS sequence"/>
</dbReference>
<evidence type="ECO:0000313" key="8">
    <source>
        <dbReference type="EMBL" id="VDN00164.1"/>
    </source>
</evidence>
<dbReference type="OMA" id="CWGGASE"/>
<dbReference type="PANTHER" id="PTHR11878:SF65">
    <property type="entry name" value="NA_CA-EXCHANGE PROTEIN, ISOFORM G"/>
    <property type="match status" value="1"/>
</dbReference>
<dbReference type="GO" id="GO:0098794">
    <property type="term" value="C:postsynapse"/>
    <property type="evidence" value="ECO:0007669"/>
    <property type="project" value="TreeGrafter"/>
</dbReference>
<dbReference type="WBParaSite" id="TCLT_0000359301-mRNA-1">
    <property type="protein sequence ID" value="TCLT_0000359301-mRNA-1"/>
    <property type="gene ID" value="TCLT_0000359301"/>
</dbReference>
<dbReference type="AlphaFoldDB" id="A0A0N5CTN2"/>
<dbReference type="Pfam" id="PF01699">
    <property type="entry name" value="Na_Ca_ex"/>
    <property type="match status" value="1"/>
</dbReference>
<sequence>MLHTANASFTLGTTSWREQFIDALTVHASNEDDSEAAEDEGVTDSSSDEMKKKSVKPTFCDYFMHFLSVPWKLLFATIPPSDYWGGWVCFVVSIISIGILTAVIGDLASHFGCWVGLKDAVTAISFVALGTSVPGVFYFNYLLALYNYFIIFC</sequence>
<gene>
    <name evidence="8" type="ORF">TCLT_LOCUS3583</name>
</gene>
<reference evidence="10" key="1">
    <citation type="submission" date="2017-02" db="UniProtKB">
        <authorList>
            <consortium name="WormBaseParasite"/>
        </authorList>
    </citation>
    <scope>IDENTIFICATION</scope>
</reference>
<evidence type="ECO:0000256" key="4">
    <source>
        <dbReference type="ARBA" id="ARBA00023065"/>
    </source>
</evidence>
<dbReference type="GO" id="GO:0005432">
    <property type="term" value="F:calcium:sodium antiporter activity"/>
    <property type="evidence" value="ECO:0007669"/>
    <property type="project" value="InterPro"/>
</dbReference>
<dbReference type="InterPro" id="IPR051171">
    <property type="entry name" value="CaCA"/>
</dbReference>
<evidence type="ECO:0000256" key="2">
    <source>
        <dbReference type="ARBA" id="ARBA00022692"/>
    </source>
</evidence>
<keyword evidence="3 6" id="KW-1133">Transmembrane helix</keyword>
<reference evidence="8 9" key="2">
    <citation type="submission" date="2018-11" db="EMBL/GenBank/DDBJ databases">
        <authorList>
            <consortium name="Pathogen Informatics"/>
        </authorList>
    </citation>
    <scope>NUCLEOTIDE SEQUENCE [LARGE SCALE GENOMIC DNA]</scope>
</reference>
<name>A0A0N5CTN2_THECL</name>
<keyword evidence="2 6" id="KW-0812">Transmembrane</keyword>
<dbReference type="GO" id="GO:0030424">
    <property type="term" value="C:axon"/>
    <property type="evidence" value="ECO:0007669"/>
    <property type="project" value="TreeGrafter"/>
</dbReference>
<keyword evidence="9" id="KW-1185">Reference proteome</keyword>
<keyword evidence="5 6" id="KW-0472">Membrane</keyword>
<evidence type="ECO:0000259" key="7">
    <source>
        <dbReference type="Pfam" id="PF01699"/>
    </source>
</evidence>
<evidence type="ECO:0000256" key="6">
    <source>
        <dbReference type="SAM" id="Phobius"/>
    </source>
</evidence>
<feature type="transmembrane region" description="Helical" evidence="6">
    <location>
        <begin position="120"/>
        <end position="139"/>
    </location>
</feature>
<evidence type="ECO:0000256" key="1">
    <source>
        <dbReference type="ARBA" id="ARBA00004141"/>
    </source>
</evidence>
<evidence type="ECO:0000256" key="3">
    <source>
        <dbReference type="ARBA" id="ARBA00022989"/>
    </source>
</evidence>
<dbReference type="PANTHER" id="PTHR11878">
    <property type="entry name" value="SODIUM/CALCIUM EXCHANGER"/>
    <property type="match status" value="1"/>
</dbReference>
<dbReference type="GO" id="GO:0042383">
    <property type="term" value="C:sarcolemma"/>
    <property type="evidence" value="ECO:0007669"/>
    <property type="project" value="TreeGrafter"/>
</dbReference>
<accession>A0A0N5CTN2</accession>
<evidence type="ECO:0000313" key="9">
    <source>
        <dbReference type="Proteomes" id="UP000276776"/>
    </source>
</evidence>